<evidence type="ECO:0008006" key="4">
    <source>
        <dbReference type="Google" id="ProtNLM"/>
    </source>
</evidence>
<sequence>MTSEHSLYLSLGYCLFMLALALILKKFPPRKINHFYGYRTRRSMLTEHTWVAANTYSTRLMIKISLWSFVIALVTYFIYPEFTLWTTLIANTLLLFVIIFKTENYLKKHFDDSGNPK</sequence>
<feature type="transmembrane region" description="Helical" evidence="1">
    <location>
        <begin position="6"/>
        <end position="24"/>
    </location>
</feature>
<dbReference type="AlphaFoldDB" id="A0A7G8PTF3"/>
<keyword evidence="1" id="KW-0472">Membrane</keyword>
<name>A0A7G8PTF3_9FLAO</name>
<organism evidence="2 3">
    <name type="scientific">Constantimarinum furrinae</name>
    <dbReference type="NCBI Taxonomy" id="2562285"/>
    <lineage>
        <taxon>Bacteria</taxon>
        <taxon>Pseudomonadati</taxon>
        <taxon>Bacteroidota</taxon>
        <taxon>Flavobacteriia</taxon>
        <taxon>Flavobacteriales</taxon>
        <taxon>Flavobacteriaceae</taxon>
        <taxon>Altibacter/Constantimarinum group</taxon>
        <taxon>Constantimarinum</taxon>
    </lineage>
</organism>
<keyword evidence="1" id="KW-0812">Transmembrane</keyword>
<protein>
    <recommendedName>
        <fullName evidence="4">SdpI family protein</fullName>
    </recommendedName>
</protein>
<dbReference type="Pfam" id="PF13630">
    <property type="entry name" value="SdpI"/>
    <property type="match status" value="1"/>
</dbReference>
<reference evidence="2 3" key="1">
    <citation type="submission" date="2020-04" db="EMBL/GenBank/DDBJ databases">
        <title>Genome sequence of Altibacter aquimarinus strain ALE3EI.</title>
        <authorList>
            <person name="Oh H.-M."/>
            <person name="Jang D."/>
        </authorList>
    </citation>
    <scope>NUCLEOTIDE SEQUENCE [LARGE SCALE GENOMIC DNA]</scope>
    <source>
        <strain evidence="2 3">ALE3EI</strain>
    </source>
</reference>
<feature type="transmembrane region" description="Helical" evidence="1">
    <location>
        <begin position="84"/>
        <end position="100"/>
    </location>
</feature>
<dbReference type="InterPro" id="IPR025962">
    <property type="entry name" value="SdpI/YhfL"/>
</dbReference>
<evidence type="ECO:0000313" key="2">
    <source>
        <dbReference type="EMBL" id="QNJ97619.1"/>
    </source>
</evidence>
<proteinExistence type="predicted"/>
<keyword evidence="3" id="KW-1185">Reference proteome</keyword>
<dbReference type="RefSeq" id="WP_186991638.1">
    <property type="nucleotide sequence ID" value="NZ_CP052909.1"/>
</dbReference>
<accession>A0A7G8PTF3</accession>
<feature type="transmembrane region" description="Helical" evidence="1">
    <location>
        <begin position="60"/>
        <end position="78"/>
    </location>
</feature>
<dbReference type="EMBL" id="CP052909">
    <property type="protein sequence ID" value="QNJ97619.1"/>
    <property type="molecule type" value="Genomic_DNA"/>
</dbReference>
<gene>
    <name evidence="2" type="ORF">ALE3EI_1046</name>
</gene>
<evidence type="ECO:0000256" key="1">
    <source>
        <dbReference type="SAM" id="Phobius"/>
    </source>
</evidence>
<dbReference type="Proteomes" id="UP000515514">
    <property type="component" value="Chromosome"/>
</dbReference>
<keyword evidence="1" id="KW-1133">Transmembrane helix</keyword>
<dbReference type="KEGG" id="alti:ALE3EI_1046"/>
<evidence type="ECO:0000313" key="3">
    <source>
        <dbReference type="Proteomes" id="UP000515514"/>
    </source>
</evidence>